<evidence type="ECO:0000313" key="1">
    <source>
        <dbReference type="EMBL" id="GCD10589.1"/>
    </source>
</evidence>
<sequence length="145" mass="16170">MTSNGFDTSELANYMADLANTSKSVAKKSKKFLKKEATKLSKEQKKEIKSLGIGEQGFIEKEILASGKAGKVYKYNGDLTCRAFNSHPLAHLLDLGYIHKGGKNHDGAETFVPGYHFIEKTEEAFKSGYYQEIEKLIEDIISDID</sequence>
<keyword evidence="2" id="KW-1185">Reference proteome</keyword>
<name>A0A401UM32_9CLOT</name>
<dbReference type="AlphaFoldDB" id="A0A401UM32"/>
<evidence type="ECO:0008006" key="3">
    <source>
        <dbReference type="Google" id="ProtNLM"/>
    </source>
</evidence>
<gene>
    <name evidence="1" type="ORF">Ctaglu_22120</name>
</gene>
<protein>
    <recommendedName>
        <fullName evidence="3">HK97 gp10 family phage protein</fullName>
    </recommendedName>
</protein>
<evidence type="ECO:0000313" key="2">
    <source>
        <dbReference type="Proteomes" id="UP000287872"/>
    </source>
</evidence>
<accession>A0A401UM32</accession>
<dbReference type="Proteomes" id="UP000287872">
    <property type="component" value="Unassembled WGS sequence"/>
</dbReference>
<organism evidence="1 2">
    <name type="scientific">Clostridium tagluense</name>
    <dbReference type="NCBI Taxonomy" id="360422"/>
    <lineage>
        <taxon>Bacteria</taxon>
        <taxon>Bacillati</taxon>
        <taxon>Bacillota</taxon>
        <taxon>Clostridia</taxon>
        <taxon>Eubacteriales</taxon>
        <taxon>Clostridiaceae</taxon>
        <taxon>Clostridium</taxon>
    </lineage>
</organism>
<dbReference type="RefSeq" id="WP_125001485.1">
    <property type="nucleotide sequence ID" value="NZ_BHYK01000011.1"/>
</dbReference>
<dbReference type="OrthoDB" id="1630761at2"/>
<comment type="caution">
    <text evidence="1">The sequence shown here is derived from an EMBL/GenBank/DDBJ whole genome shotgun (WGS) entry which is preliminary data.</text>
</comment>
<reference evidence="1 2" key="1">
    <citation type="submission" date="2018-11" db="EMBL/GenBank/DDBJ databases">
        <title>Genome sequencing and assembly of Clostridium tagluense strain A121.</title>
        <authorList>
            <person name="Murakami T."/>
            <person name="Segawa T."/>
            <person name="Shcherbakova V.A."/>
            <person name="Mori H."/>
            <person name="Yoshimura Y."/>
        </authorList>
    </citation>
    <scope>NUCLEOTIDE SEQUENCE [LARGE SCALE GENOMIC DNA]</scope>
    <source>
        <strain evidence="1 2">A121</strain>
    </source>
</reference>
<dbReference type="EMBL" id="BHYK01000011">
    <property type="protein sequence ID" value="GCD10589.1"/>
    <property type="molecule type" value="Genomic_DNA"/>
</dbReference>
<proteinExistence type="predicted"/>